<feature type="compositionally biased region" description="Low complexity" evidence="1">
    <location>
        <begin position="41"/>
        <end position="64"/>
    </location>
</feature>
<dbReference type="AlphaFoldDB" id="A0ABD1ACP2"/>
<comment type="caution">
    <text evidence="2">The sequence shown here is derived from an EMBL/GenBank/DDBJ whole genome shotgun (WGS) entry which is preliminary data.</text>
</comment>
<organism evidence="2 3">
    <name type="scientific">Cardamine amara subsp. amara</name>
    <dbReference type="NCBI Taxonomy" id="228776"/>
    <lineage>
        <taxon>Eukaryota</taxon>
        <taxon>Viridiplantae</taxon>
        <taxon>Streptophyta</taxon>
        <taxon>Embryophyta</taxon>
        <taxon>Tracheophyta</taxon>
        <taxon>Spermatophyta</taxon>
        <taxon>Magnoliopsida</taxon>
        <taxon>eudicotyledons</taxon>
        <taxon>Gunneridae</taxon>
        <taxon>Pentapetalae</taxon>
        <taxon>rosids</taxon>
        <taxon>malvids</taxon>
        <taxon>Brassicales</taxon>
        <taxon>Brassicaceae</taxon>
        <taxon>Cardamineae</taxon>
        <taxon>Cardamine</taxon>
    </lineage>
</organism>
<proteinExistence type="predicted"/>
<gene>
    <name evidence="2" type="ORF">V5N11_006274</name>
</gene>
<reference evidence="2 3" key="1">
    <citation type="submission" date="2024-04" db="EMBL/GenBank/DDBJ databases">
        <title>Genome assembly C_amara_ONT_v2.</title>
        <authorList>
            <person name="Yant L."/>
            <person name="Moore C."/>
            <person name="Slenker M."/>
        </authorList>
    </citation>
    <scope>NUCLEOTIDE SEQUENCE [LARGE SCALE GENOMIC DNA]</scope>
    <source>
        <tissue evidence="2">Leaf</tissue>
    </source>
</reference>
<accession>A0ABD1ACP2</accession>
<protein>
    <submittedName>
        <fullName evidence="2">Uncharacterized protein</fullName>
    </submittedName>
</protein>
<evidence type="ECO:0000256" key="1">
    <source>
        <dbReference type="SAM" id="MobiDB-lite"/>
    </source>
</evidence>
<feature type="region of interest" description="Disordered" evidence="1">
    <location>
        <begin position="129"/>
        <end position="155"/>
    </location>
</feature>
<feature type="region of interest" description="Disordered" evidence="1">
    <location>
        <begin position="1"/>
        <end position="64"/>
    </location>
</feature>
<feature type="compositionally biased region" description="Polar residues" evidence="1">
    <location>
        <begin position="7"/>
        <end position="20"/>
    </location>
</feature>
<dbReference type="EMBL" id="JBANAX010000584">
    <property type="protein sequence ID" value="KAL1201734.1"/>
    <property type="molecule type" value="Genomic_DNA"/>
</dbReference>
<evidence type="ECO:0000313" key="3">
    <source>
        <dbReference type="Proteomes" id="UP001558713"/>
    </source>
</evidence>
<name>A0ABD1ACP2_CARAN</name>
<sequence length="155" mass="17149">MARLRRSQTLTGSSSENNPTDDILSGENGSNDPCGSDSETKSNSSSYSVTESNMSSDSTTSTGLSTIIRVLTDSLVRTQLAEMEMIKAREAARWEAEKRRLEMEVELTRMVLQTHLQVTSSLLVGEQKISTGRRKRKRSVVEEHESSSPPQGKRV</sequence>
<keyword evidence="3" id="KW-1185">Reference proteome</keyword>
<evidence type="ECO:0000313" key="2">
    <source>
        <dbReference type="EMBL" id="KAL1201734.1"/>
    </source>
</evidence>
<dbReference type="Proteomes" id="UP001558713">
    <property type="component" value="Unassembled WGS sequence"/>
</dbReference>